<sequence>HAMDILGFVTEEKHNCYKMVGVIMHFGNMKFKRKIREEQAEIDGTESE</sequence>
<dbReference type="SUPFAM" id="SSF52540">
    <property type="entry name" value="P-loop containing nucleoside triphosphate hydrolases"/>
    <property type="match status" value="1"/>
</dbReference>
<organism evidence="3 4">
    <name type="scientific">Scyliorhinus torazame</name>
    <name type="common">Cloudy catshark</name>
    <name type="synonym">Catulus torazame</name>
    <dbReference type="NCBI Taxonomy" id="75743"/>
    <lineage>
        <taxon>Eukaryota</taxon>
        <taxon>Metazoa</taxon>
        <taxon>Chordata</taxon>
        <taxon>Craniata</taxon>
        <taxon>Vertebrata</taxon>
        <taxon>Chondrichthyes</taxon>
        <taxon>Elasmobranchii</taxon>
        <taxon>Galeomorphii</taxon>
        <taxon>Galeoidea</taxon>
        <taxon>Carcharhiniformes</taxon>
        <taxon>Scyliorhinidae</taxon>
        <taxon>Scyliorhinus</taxon>
    </lineage>
</organism>
<dbReference type="AlphaFoldDB" id="A0A401Q1L7"/>
<proteinExistence type="inferred from homology"/>
<comment type="caution">
    <text evidence="3">The sequence shown here is derived from an EMBL/GenBank/DDBJ whole genome shotgun (WGS) entry which is preliminary data.</text>
</comment>
<keyword evidence="1" id="KW-0518">Myosin</keyword>
<evidence type="ECO:0000256" key="1">
    <source>
        <dbReference type="PROSITE-ProRule" id="PRU00782"/>
    </source>
</evidence>
<dbReference type="OrthoDB" id="10055605at2759"/>
<gene>
    <name evidence="3" type="ORF">scyTo_0021273</name>
</gene>
<dbReference type="GO" id="GO:0005524">
    <property type="term" value="F:ATP binding"/>
    <property type="evidence" value="ECO:0007669"/>
    <property type="project" value="InterPro"/>
</dbReference>
<dbReference type="EMBL" id="BFAA01018564">
    <property type="protein sequence ID" value="GCB79244.1"/>
    <property type="molecule type" value="Genomic_DNA"/>
</dbReference>
<dbReference type="GO" id="GO:0003779">
    <property type="term" value="F:actin binding"/>
    <property type="evidence" value="ECO:0007669"/>
    <property type="project" value="UniProtKB-KW"/>
</dbReference>
<keyword evidence="4" id="KW-1185">Reference proteome</keyword>
<accession>A0A401Q1L7</accession>
<dbReference type="Proteomes" id="UP000288216">
    <property type="component" value="Unassembled WGS sequence"/>
</dbReference>
<evidence type="ECO:0000313" key="4">
    <source>
        <dbReference type="Proteomes" id="UP000288216"/>
    </source>
</evidence>
<protein>
    <recommendedName>
        <fullName evidence="2">Myosin motor domain-containing protein</fullName>
    </recommendedName>
</protein>
<name>A0A401Q1L7_SCYTO</name>
<dbReference type="InterPro" id="IPR001609">
    <property type="entry name" value="Myosin_head_motor_dom-like"/>
</dbReference>
<reference evidence="3 4" key="1">
    <citation type="journal article" date="2018" name="Nat. Ecol. Evol.">
        <title>Shark genomes provide insights into elasmobranch evolution and the origin of vertebrates.</title>
        <authorList>
            <person name="Hara Y"/>
            <person name="Yamaguchi K"/>
            <person name="Onimaru K"/>
            <person name="Kadota M"/>
            <person name="Koyanagi M"/>
            <person name="Keeley SD"/>
            <person name="Tatsumi K"/>
            <person name="Tanaka K"/>
            <person name="Motone F"/>
            <person name="Kageyama Y"/>
            <person name="Nozu R"/>
            <person name="Adachi N"/>
            <person name="Nishimura O"/>
            <person name="Nakagawa R"/>
            <person name="Tanegashima C"/>
            <person name="Kiyatake I"/>
            <person name="Matsumoto R"/>
            <person name="Murakumo K"/>
            <person name="Nishida K"/>
            <person name="Terakita A"/>
            <person name="Kuratani S"/>
            <person name="Sato K"/>
            <person name="Hyodo S Kuraku.S."/>
        </authorList>
    </citation>
    <scope>NUCLEOTIDE SEQUENCE [LARGE SCALE GENOMIC DNA]</scope>
</reference>
<dbReference type="GO" id="GO:0016459">
    <property type="term" value="C:myosin complex"/>
    <property type="evidence" value="ECO:0007669"/>
    <property type="project" value="UniProtKB-KW"/>
</dbReference>
<keyword evidence="1" id="KW-0505">Motor protein</keyword>
<comment type="similarity">
    <text evidence="1">Belongs to the TRAFAC class myosin-kinesin ATPase superfamily. Myosin family.</text>
</comment>
<evidence type="ECO:0000259" key="2">
    <source>
        <dbReference type="PROSITE" id="PS51456"/>
    </source>
</evidence>
<dbReference type="InterPro" id="IPR027417">
    <property type="entry name" value="P-loop_NTPase"/>
</dbReference>
<evidence type="ECO:0000313" key="3">
    <source>
        <dbReference type="EMBL" id="GCB79244.1"/>
    </source>
</evidence>
<feature type="domain" description="Myosin motor" evidence="2">
    <location>
        <begin position="1"/>
        <end position="48"/>
    </location>
</feature>
<comment type="caution">
    <text evidence="1">Lacks conserved residue(s) required for the propagation of feature annotation.</text>
</comment>
<keyword evidence="1" id="KW-0009">Actin-binding</keyword>
<dbReference type="PROSITE" id="PS51456">
    <property type="entry name" value="MYOSIN_MOTOR"/>
    <property type="match status" value="1"/>
</dbReference>
<feature type="non-terminal residue" evidence="3">
    <location>
        <position position="1"/>
    </location>
</feature>
<dbReference type="Gene3D" id="1.20.120.720">
    <property type="entry name" value="Myosin VI head, motor domain, U50 subdomain"/>
    <property type="match status" value="1"/>
</dbReference>
<dbReference type="STRING" id="75743.A0A401Q1L7"/>
<dbReference type="Pfam" id="PF00063">
    <property type="entry name" value="Myosin_head"/>
    <property type="match status" value="1"/>
</dbReference>
<dbReference type="GO" id="GO:0003774">
    <property type="term" value="F:cytoskeletal motor activity"/>
    <property type="evidence" value="ECO:0007669"/>
    <property type="project" value="InterPro"/>
</dbReference>